<organism evidence="2 3">
    <name type="scientific">Nesterenkonia halotolerans</name>
    <dbReference type="NCBI Taxonomy" id="225325"/>
    <lineage>
        <taxon>Bacteria</taxon>
        <taxon>Bacillati</taxon>
        <taxon>Actinomycetota</taxon>
        <taxon>Actinomycetes</taxon>
        <taxon>Micrococcales</taxon>
        <taxon>Micrococcaceae</taxon>
        <taxon>Nesterenkonia</taxon>
    </lineage>
</organism>
<dbReference type="EMBL" id="JADBEE010000001">
    <property type="protein sequence ID" value="MBE1514966.1"/>
    <property type="molecule type" value="Genomic_DNA"/>
</dbReference>
<evidence type="ECO:0000313" key="3">
    <source>
        <dbReference type="Proteomes" id="UP000636579"/>
    </source>
</evidence>
<feature type="transmembrane region" description="Helical" evidence="1">
    <location>
        <begin position="477"/>
        <end position="496"/>
    </location>
</feature>
<evidence type="ECO:0000256" key="1">
    <source>
        <dbReference type="SAM" id="Phobius"/>
    </source>
</evidence>
<feature type="transmembrane region" description="Helical" evidence="1">
    <location>
        <begin position="446"/>
        <end position="470"/>
    </location>
</feature>
<keyword evidence="1" id="KW-0472">Membrane</keyword>
<comment type="caution">
    <text evidence="2">The sequence shown here is derived from an EMBL/GenBank/DDBJ whole genome shotgun (WGS) entry which is preliminary data.</text>
</comment>
<keyword evidence="3" id="KW-1185">Reference proteome</keyword>
<keyword evidence="1" id="KW-0812">Transmembrane</keyword>
<dbReference type="Proteomes" id="UP000636579">
    <property type="component" value="Unassembled WGS sequence"/>
</dbReference>
<gene>
    <name evidence="2" type="ORF">H4W26_001721</name>
</gene>
<feature type="transmembrane region" description="Helical" evidence="1">
    <location>
        <begin position="138"/>
        <end position="164"/>
    </location>
</feature>
<feature type="transmembrane region" description="Helical" evidence="1">
    <location>
        <begin position="403"/>
        <end position="426"/>
    </location>
</feature>
<evidence type="ECO:0000313" key="2">
    <source>
        <dbReference type="EMBL" id="MBE1514966.1"/>
    </source>
</evidence>
<feature type="transmembrane region" description="Helical" evidence="1">
    <location>
        <begin position="203"/>
        <end position="221"/>
    </location>
</feature>
<accession>A0ABR9J7J8</accession>
<proteinExistence type="predicted"/>
<feature type="transmembrane region" description="Helical" evidence="1">
    <location>
        <begin position="38"/>
        <end position="60"/>
    </location>
</feature>
<feature type="transmembrane region" description="Helical" evidence="1">
    <location>
        <begin position="521"/>
        <end position="542"/>
    </location>
</feature>
<feature type="transmembrane region" description="Helical" evidence="1">
    <location>
        <begin position="317"/>
        <end position="336"/>
    </location>
</feature>
<name>A0ABR9J7J8_9MICC</name>
<feature type="transmembrane region" description="Helical" evidence="1">
    <location>
        <begin position="96"/>
        <end position="117"/>
    </location>
</feature>
<feature type="transmembrane region" description="Helical" evidence="1">
    <location>
        <begin position="176"/>
        <end position="196"/>
    </location>
</feature>
<reference evidence="2 3" key="1">
    <citation type="submission" date="2020-10" db="EMBL/GenBank/DDBJ databases">
        <title>Sequencing the genomes of 1000 actinobacteria strains.</title>
        <authorList>
            <person name="Klenk H.-P."/>
        </authorList>
    </citation>
    <scope>NUCLEOTIDE SEQUENCE [LARGE SCALE GENOMIC DNA]</scope>
    <source>
        <strain evidence="2 3">DSM 15474</strain>
    </source>
</reference>
<feature type="transmembrane region" description="Helical" evidence="1">
    <location>
        <begin position="356"/>
        <end position="382"/>
    </location>
</feature>
<sequence>MNAAARWAPTVTGSSVQESLTGTVLLLRFMLRQDRLRLSLWVLGIGLMSFYVANAVQAIVSDEEELVQMAGVFTDPVGRLMTGPAYGMAEPTFERFYAAGYALFIYLLIALMSLFTVTRHTRGEEASGRAELLRANVLGRHATLAAAVLLVFLSTICATFLVMLGALSGGFAVPGSLLIAGSGAAVGLFFAAVGAVSAQLTEASRAASAVAGSVLGLSYLIRMGGDAAAPGGTTLSWFSPLGWSQQTAPYVQDRWWPLLLPGALTVAGLLWAFHLSTRRDLGAGLFPGRPGPARARPSLGTPLGIAWESLRGGLRGWGLALVLCGAMFGGYAQTMVEAAGDLPEQFQQVFTGESLMLGYLAYIGLFLAILVAAAGVNAVQQIRGEESQGRAAMLLTAPLGRRGWLIAHVAVLVLGLALILLLVGLATGGAAAAVLHQDRAQHFVDLLLASLHQGPAVLAVLGLVVAVFGWAPRFTGVIGWAVVGYAAVMTNFGRLLDLPGVMQNFNVFSHLSPYPVEPVTWAPVLVLSALGVAGLMLGVLGWQRREITSG</sequence>
<dbReference type="RefSeq" id="WP_192591651.1">
    <property type="nucleotide sequence ID" value="NZ_JADBEE010000001.1"/>
</dbReference>
<feature type="transmembrane region" description="Helical" evidence="1">
    <location>
        <begin position="255"/>
        <end position="273"/>
    </location>
</feature>
<keyword evidence="1" id="KW-1133">Transmembrane helix</keyword>
<protein>
    <submittedName>
        <fullName evidence="2">ABC-2 type transport system permease protein</fullName>
    </submittedName>
</protein>